<reference evidence="2" key="1">
    <citation type="journal article" date="2015" name="Nature">
        <title>Complex archaea that bridge the gap between prokaryotes and eukaryotes.</title>
        <authorList>
            <person name="Spang A."/>
            <person name="Saw J.H."/>
            <person name="Jorgensen S.L."/>
            <person name="Zaremba-Niedzwiedzka K."/>
            <person name="Martijn J."/>
            <person name="Lind A.E."/>
            <person name="van Eijk R."/>
            <person name="Schleper C."/>
            <person name="Guy L."/>
            <person name="Ettema T.J."/>
        </authorList>
    </citation>
    <scope>NUCLEOTIDE SEQUENCE</scope>
</reference>
<protein>
    <recommendedName>
        <fullName evidence="1">Large polyvalent protein associated domain-containing protein</fullName>
    </recommendedName>
</protein>
<dbReference type="EMBL" id="LAZR01005950">
    <property type="protein sequence ID" value="KKM95893.1"/>
    <property type="molecule type" value="Genomic_DNA"/>
</dbReference>
<organism evidence="2">
    <name type="scientific">marine sediment metagenome</name>
    <dbReference type="NCBI Taxonomy" id="412755"/>
    <lineage>
        <taxon>unclassified sequences</taxon>
        <taxon>metagenomes</taxon>
        <taxon>ecological metagenomes</taxon>
    </lineage>
</organism>
<gene>
    <name evidence="2" type="ORF">LCGC14_1183550</name>
</gene>
<sequence length="1182" mass="132302">SGIKGRVAKKVAQTGVTRAVQGASVLGVYSGAQSALGQQAEFGEIDPGEVTKAALRGTVTGAIAGGAGGAIAGRFAARADAAAKIAGQAAVKIRPLEKAVEIAGEVVAFGTAVPALEMRLPTAQDYTHAAGVILGLRAVHATASKGMKALRKSVASEIKTEVEGEIIQPEVIVGAALAKRTNAELFYTVKRDMPDFSTVGELLSMRLPKSVSQAMTELKRRGLSSEEIVSGLSKLRGVPIEDATEIVGQRRLTEVQAQRVIEAPDVPAEPPKAGIRPEPRIEPEVPLEVQSVRDVFSKQEADIRASNKTDPKRVYAELKRKVVDVRANVRQKLLKDGGDEGRQVVVKFDTVAGAPSWAKLEYFRAEKEIFRLSPPEETMLGRVIQAKRSIELDRIFDERGEPRLDHPGGKGKESLEIWLDNERAIGPEMMKKVEYSADLYFKEMRAQIDQLYGEGLLSKESYKALLEYQHYSPRRFIQHLDPDKPSFDPAGRPISIPDSGLRELTTGSEQSMMNNPRLLLMQTMARTQGRIFRNEANKSLHRYVQDNPDNGWVNIQDPKRITKAGVPEYGKAPTGKSPISVVIEGRQRRMAMDNEYAREWLIRDPEISAQLSNTIRILSGSFILRPMATGINPEFAIANLPRDIAHIMLTTQEYSSTLPVGLGQMTKDVFSVGWDAIRRKGRYIDYMREGGGMEFLTHQGRIAKEGAQPLRTGFLRELRNTLEYVGETSEILTRLALRERAIINGKSPQEATWVARNYLDFSQGGSFAKAADAGIPYLNAAIQGTRGIVRAAVAEKGKGILGTRLSGPFTYKVAQIGMLATGLYMANRKHNPEAWDQISDRQKVSNWIITTPFYKIDENGSKRYKYIAIAKDQGQRVFASLFEALAERSVEGKMPRKQILASIADFLPLVPTQVLPPTLEAIMGYAMNKDFWYREDIWRGPKVEPGEEYWAGTHPAFVKFGEVTRTSPVRMQYALGNIFTRRNIYTDLAGAGWETITGALDDEQQGAVLKEMEGIPFARRMFKETNPLYEDVEDLERLSIEENTRRHRQNRELSEIYALTPVEKEELRLAVSEQARKRIYQVRTSERSAEFREFIKQQPAVDRQRLINRRNAMQRHIGLSNWWYDLMELSPESRAAAFYSRWYESDPDIREDLIKTARRIGGIMSARFMASFRRLAKEEIKQ</sequence>
<evidence type="ECO:0000313" key="2">
    <source>
        <dbReference type="EMBL" id="KKM95893.1"/>
    </source>
</evidence>
<evidence type="ECO:0000259" key="1">
    <source>
        <dbReference type="Pfam" id="PF18857"/>
    </source>
</evidence>
<comment type="caution">
    <text evidence="2">The sequence shown here is derived from an EMBL/GenBank/DDBJ whole genome shotgun (WGS) entry which is preliminary data.</text>
</comment>
<accession>A0A0F9LR82</accession>
<name>A0A0F9LR82_9ZZZZ</name>
<dbReference type="InterPro" id="IPR040561">
    <property type="entry name" value="LPD38"/>
</dbReference>
<dbReference type="Pfam" id="PF18857">
    <property type="entry name" value="LPD38"/>
    <property type="match status" value="1"/>
</dbReference>
<feature type="domain" description="Large polyvalent protein associated" evidence="1">
    <location>
        <begin position="833"/>
        <end position="979"/>
    </location>
</feature>
<feature type="non-terminal residue" evidence="2">
    <location>
        <position position="1"/>
    </location>
</feature>
<dbReference type="AlphaFoldDB" id="A0A0F9LR82"/>
<proteinExistence type="predicted"/>